<dbReference type="AlphaFoldDB" id="A0ABC8JHQ2"/>
<feature type="compositionally biased region" description="Gly residues" evidence="1">
    <location>
        <begin position="155"/>
        <end position="178"/>
    </location>
</feature>
<comment type="caution">
    <text evidence="2">The sequence shown here is derived from an EMBL/GenBank/DDBJ whole genome shotgun (WGS) entry which is preliminary data.</text>
</comment>
<evidence type="ECO:0000313" key="3">
    <source>
        <dbReference type="Proteomes" id="UP001642260"/>
    </source>
</evidence>
<sequence length="184" mass="18675">MSHGVEEGDDSVMHYEDEAPAVVIAPAPAEAAVVEEAKVEEAPAAVIAPAVVIAPAPAEAAVVEEVVPRYPAPQEVVTALARVNETIHAVDTFLAQIDQVPAPEERMFVSVYLDPAFLNRLHRGSTLESATARRELEKMFLDAIEAELAKQGGDGGAGGGVNGGGNGDDGGAGGGVGGAVSNNG</sequence>
<reference evidence="2 3" key="1">
    <citation type="submission" date="2022-03" db="EMBL/GenBank/DDBJ databases">
        <authorList>
            <person name="Macdonald S."/>
            <person name="Ahmed S."/>
            <person name="Newling K."/>
        </authorList>
    </citation>
    <scope>NUCLEOTIDE SEQUENCE [LARGE SCALE GENOMIC DNA]</scope>
</reference>
<proteinExistence type="predicted"/>
<keyword evidence="3" id="KW-1185">Reference proteome</keyword>
<dbReference type="Proteomes" id="UP001642260">
    <property type="component" value="Unassembled WGS sequence"/>
</dbReference>
<evidence type="ECO:0000313" key="2">
    <source>
        <dbReference type="EMBL" id="CAH8326755.1"/>
    </source>
</evidence>
<protein>
    <submittedName>
        <fullName evidence="2">Uncharacterized protein</fullName>
    </submittedName>
</protein>
<organism evidence="2 3">
    <name type="scientific">Eruca vesicaria subsp. sativa</name>
    <name type="common">Garden rocket</name>
    <name type="synonym">Eruca sativa</name>
    <dbReference type="NCBI Taxonomy" id="29727"/>
    <lineage>
        <taxon>Eukaryota</taxon>
        <taxon>Viridiplantae</taxon>
        <taxon>Streptophyta</taxon>
        <taxon>Embryophyta</taxon>
        <taxon>Tracheophyta</taxon>
        <taxon>Spermatophyta</taxon>
        <taxon>Magnoliopsida</taxon>
        <taxon>eudicotyledons</taxon>
        <taxon>Gunneridae</taxon>
        <taxon>Pentapetalae</taxon>
        <taxon>rosids</taxon>
        <taxon>malvids</taxon>
        <taxon>Brassicales</taxon>
        <taxon>Brassicaceae</taxon>
        <taxon>Brassiceae</taxon>
        <taxon>Eruca</taxon>
    </lineage>
</organism>
<name>A0ABC8JHQ2_ERUVS</name>
<dbReference type="EMBL" id="CAKOAT010106154">
    <property type="protein sequence ID" value="CAH8326755.1"/>
    <property type="molecule type" value="Genomic_DNA"/>
</dbReference>
<gene>
    <name evidence="2" type="ORF">ERUC_LOCUS10768</name>
</gene>
<evidence type="ECO:0000256" key="1">
    <source>
        <dbReference type="SAM" id="MobiDB-lite"/>
    </source>
</evidence>
<feature type="region of interest" description="Disordered" evidence="1">
    <location>
        <begin position="155"/>
        <end position="184"/>
    </location>
</feature>
<accession>A0ABC8JHQ2</accession>